<reference evidence="3 4" key="1">
    <citation type="submission" date="2020-08" db="EMBL/GenBank/DDBJ databases">
        <title>Novel species isolated from subtropical streams in China.</title>
        <authorList>
            <person name="Lu H."/>
        </authorList>
    </citation>
    <scope>NUCLEOTIDE SEQUENCE [LARGE SCALE GENOMIC DNA]</scope>
    <source>
        <strain evidence="3 4">CY22W</strain>
    </source>
</reference>
<proteinExistence type="predicted"/>
<evidence type="ECO:0000313" key="3">
    <source>
        <dbReference type="EMBL" id="MBC3930049.1"/>
    </source>
</evidence>
<feature type="region of interest" description="Disordered" evidence="1">
    <location>
        <begin position="62"/>
        <end position="112"/>
    </location>
</feature>
<keyword evidence="2" id="KW-0472">Membrane</keyword>
<keyword evidence="2" id="KW-0812">Transmembrane</keyword>
<dbReference type="RefSeq" id="WP_186901968.1">
    <property type="nucleotide sequence ID" value="NZ_JACOGD010000001.1"/>
</dbReference>
<sequence>MRTRWPARQHGAHVLILFLLGLAHSGLIALLLRSQFEPLRSGSATQSQIMQLLLSPEPRQRTLTARDPEQPTLPTQSQSAGRRLSRAVSASASTSAQITNTNNTSKASNSELAGDIQPAEPAALDLQIRRDWLVQDKATPQELVRSDPRANSVKPTLSEQFALRLGTLECVFQERLPDGRIYRGPGRWITVQNLHNAVSGGTGSTKLCVRY</sequence>
<gene>
    <name evidence="3" type="ORF">H8K43_00045</name>
</gene>
<name>A0ABR6ZZF3_9BURK</name>
<evidence type="ECO:0000256" key="1">
    <source>
        <dbReference type="SAM" id="MobiDB-lite"/>
    </source>
</evidence>
<comment type="caution">
    <text evidence="3">The sequence shown here is derived from an EMBL/GenBank/DDBJ whole genome shotgun (WGS) entry which is preliminary data.</text>
</comment>
<evidence type="ECO:0000313" key="4">
    <source>
        <dbReference type="Proteomes" id="UP000654304"/>
    </source>
</evidence>
<dbReference type="Proteomes" id="UP000654304">
    <property type="component" value="Unassembled WGS sequence"/>
</dbReference>
<protein>
    <submittedName>
        <fullName evidence="3">Uncharacterized protein</fullName>
    </submittedName>
</protein>
<accession>A0ABR6ZZF3</accession>
<evidence type="ECO:0000256" key="2">
    <source>
        <dbReference type="SAM" id="Phobius"/>
    </source>
</evidence>
<feature type="compositionally biased region" description="Low complexity" evidence="1">
    <location>
        <begin position="79"/>
        <end position="104"/>
    </location>
</feature>
<dbReference type="EMBL" id="JACOGD010000001">
    <property type="protein sequence ID" value="MBC3930049.1"/>
    <property type="molecule type" value="Genomic_DNA"/>
</dbReference>
<keyword evidence="4" id="KW-1185">Reference proteome</keyword>
<feature type="transmembrane region" description="Helical" evidence="2">
    <location>
        <begin position="12"/>
        <end position="32"/>
    </location>
</feature>
<keyword evidence="2" id="KW-1133">Transmembrane helix</keyword>
<organism evidence="3 4">
    <name type="scientific">Undibacterium curvum</name>
    <dbReference type="NCBI Taxonomy" id="2762294"/>
    <lineage>
        <taxon>Bacteria</taxon>
        <taxon>Pseudomonadati</taxon>
        <taxon>Pseudomonadota</taxon>
        <taxon>Betaproteobacteria</taxon>
        <taxon>Burkholderiales</taxon>
        <taxon>Oxalobacteraceae</taxon>
        <taxon>Undibacterium</taxon>
    </lineage>
</organism>